<dbReference type="GO" id="GO:0001671">
    <property type="term" value="F:ATPase activator activity"/>
    <property type="evidence" value="ECO:0007669"/>
    <property type="project" value="InterPro"/>
</dbReference>
<dbReference type="OrthoDB" id="448954at2759"/>
<dbReference type="AlphaFoldDB" id="A0A9P5XUZ3"/>
<evidence type="ECO:0000256" key="1">
    <source>
        <dbReference type="ARBA" id="ARBA00010476"/>
    </source>
</evidence>
<proteinExistence type="inferred from homology"/>
<reference evidence="4" key="1">
    <citation type="submission" date="2020-11" db="EMBL/GenBank/DDBJ databases">
        <authorList>
            <consortium name="DOE Joint Genome Institute"/>
            <person name="Ahrendt S."/>
            <person name="Riley R."/>
            <person name="Andreopoulos W."/>
            <person name="Labutti K."/>
            <person name="Pangilinan J."/>
            <person name="Ruiz-Duenas F.J."/>
            <person name="Barrasa J.M."/>
            <person name="Sanchez-Garcia M."/>
            <person name="Camarero S."/>
            <person name="Miyauchi S."/>
            <person name="Serrano A."/>
            <person name="Linde D."/>
            <person name="Babiker R."/>
            <person name="Drula E."/>
            <person name="Ayuso-Fernandez I."/>
            <person name="Pacheco R."/>
            <person name="Padilla G."/>
            <person name="Ferreira P."/>
            <person name="Barriuso J."/>
            <person name="Kellner H."/>
            <person name="Castanera R."/>
            <person name="Alfaro M."/>
            <person name="Ramirez L."/>
            <person name="Pisabarro A.G."/>
            <person name="Kuo A."/>
            <person name="Tritt A."/>
            <person name="Lipzen A."/>
            <person name="He G."/>
            <person name="Yan M."/>
            <person name="Ng V."/>
            <person name="Cullen D."/>
            <person name="Martin F."/>
            <person name="Rosso M.-N."/>
            <person name="Henrissat B."/>
            <person name="Hibbett D."/>
            <person name="Martinez A.T."/>
            <person name="Grigoriev I.V."/>
        </authorList>
    </citation>
    <scope>NUCLEOTIDE SEQUENCE</scope>
    <source>
        <strain evidence="4">CBS 247.69</strain>
    </source>
</reference>
<dbReference type="GO" id="GO:0051259">
    <property type="term" value="P:protein complex oligomerization"/>
    <property type="evidence" value="ECO:0007669"/>
    <property type="project" value="InterPro"/>
</dbReference>
<dbReference type="GO" id="GO:0044571">
    <property type="term" value="P:[2Fe-2S] cluster assembly"/>
    <property type="evidence" value="ECO:0007669"/>
    <property type="project" value="InterPro"/>
</dbReference>
<evidence type="ECO:0000256" key="2">
    <source>
        <dbReference type="ARBA" id="ARBA00023186"/>
    </source>
</evidence>
<comment type="caution">
    <text evidence="4">The sequence shown here is derived from an EMBL/GenBank/DDBJ whole genome shotgun (WGS) entry which is preliminary data.</text>
</comment>
<sequence length="179" mass="20622">MSCGHISTLPSYVKYHDIFALPYAPNPFIIDISTLKQRFREAQAICHPDSWASKGSNQQDVAQALSARINEAYQSLLNPLSRAEYLLRRHHIPVSETDQLEDMELMAEVIEARETIEDAEHSKDIDVLIENNQLLIQNTIDELEVLVGKQQWEKVKAKTIRLRYLENISRAAKTWLDNH</sequence>
<dbReference type="PANTHER" id="PTHR14021:SF15">
    <property type="entry name" value="IRON-SULFUR CLUSTER CO-CHAPERONE PROTEIN HSCB"/>
    <property type="match status" value="1"/>
</dbReference>
<comment type="similarity">
    <text evidence="1">Belongs to the HscB family.</text>
</comment>
<dbReference type="SUPFAM" id="SSF47144">
    <property type="entry name" value="HSC20 (HSCB), C-terminal oligomerisation domain"/>
    <property type="match status" value="1"/>
</dbReference>
<dbReference type="Gene3D" id="1.10.287.110">
    <property type="entry name" value="DnaJ domain"/>
    <property type="match status" value="1"/>
</dbReference>
<dbReference type="Pfam" id="PF07743">
    <property type="entry name" value="HSCB_C"/>
    <property type="match status" value="1"/>
</dbReference>
<dbReference type="GO" id="GO:0051087">
    <property type="term" value="F:protein-folding chaperone binding"/>
    <property type="evidence" value="ECO:0007669"/>
    <property type="project" value="InterPro"/>
</dbReference>
<keyword evidence="5" id="KW-1185">Reference proteome</keyword>
<dbReference type="InterPro" id="IPR036386">
    <property type="entry name" value="HscB_C_sf"/>
</dbReference>
<organism evidence="4 5">
    <name type="scientific">Collybia nuda</name>
    <dbReference type="NCBI Taxonomy" id="64659"/>
    <lineage>
        <taxon>Eukaryota</taxon>
        <taxon>Fungi</taxon>
        <taxon>Dikarya</taxon>
        <taxon>Basidiomycota</taxon>
        <taxon>Agaricomycotina</taxon>
        <taxon>Agaricomycetes</taxon>
        <taxon>Agaricomycetidae</taxon>
        <taxon>Agaricales</taxon>
        <taxon>Tricholomatineae</taxon>
        <taxon>Clitocybaceae</taxon>
        <taxon>Collybia</taxon>
    </lineage>
</organism>
<keyword evidence="2" id="KW-0143">Chaperone</keyword>
<dbReference type="SUPFAM" id="SSF46565">
    <property type="entry name" value="Chaperone J-domain"/>
    <property type="match status" value="1"/>
</dbReference>
<gene>
    <name evidence="4" type="ORF">BDZ94DRAFT_1315382</name>
</gene>
<dbReference type="InterPro" id="IPR036869">
    <property type="entry name" value="J_dom_sf"/>
</dbReference>
<evidence type="ECO:0000313" key="5">
    <source>
        <dbReference type="Proteomes" id="UP000807353"/>
    </source>
</evidence>
<dbReference type="PANTHER" id="PTHR14021">
    <property type="entry name" value="IRON-SULFUR CLUSTER CO-CHAPERONE PROTEIN HSCB"/>
    <property type="match status" value="1"/>
</dbReference>
<dbReference type="Gene3D" id="1.20.1280.20">
    <property type="entry name" value="HscB, C-terminal domain"/>
    <property type="match status" value="1"/>
</dbReference>
<accession>A0A9P5XUZ3</accession>
<dbReference type="InterPro" id="IPR004640">
    <property type="entry name" value="HscB"/>
</dbReference>
<evidence type="ECO:0000259" key="3">
    <source>
        <dbReference type="Pfam" id="PF07743"/>
    </source>
</evidence>
<dbReference type="Proteomes" id="UP000807353">
    <property type="component" value="Unassembled WGS sequence"/>
</dbReference>
<feature type="domain" description="Co-chaperone HscB C-terminal oligomerisation" evidence="3">
    <location>
        <begin position="101"/>
        <end position="173"/>
    </location>
</feature>
<dbReference type="GO" id="GO:0005739">
    <property type="term" value="C:mitochondrion"/>
    <property type="evidence" value="ECO:0007669"/>
    <property type="project" value="TreeGrafter"/>
</dbReference>
<dbReference type="InterPro" id="IPR009073">
    <property type="entry name" value="HscB_oligo_C"/>
</dbReference>
<dbReference type="EMBL" id="MU150448">
    <property type="protein sequence ID" value="KAF9456191.1"/>
    <property type="molecule type" value="Genomic_DNA"/>
</dbReference>
<protein>
    <recommendedName>
        <fullName evidence="3">Co-chaperone HscB C-terminal oligomerisation domain-containing protein</fullName>
    </recommendedName>
</protein>
<dbReference type="NCBIfam" id="TIGR00714">
    <property type="entry name" value="hscB"/>
    <property type="match status" value="1"/>
</dbReference>
<name>A0A9P5XUZ3_9AGAR</name>
<evidence type="ECO:0000313" key="4">
    <source>
        <dbReference type="EMBL" id="KAF9456191.1"/>
    </source>
</evidence>